<dbReference type="RefSeq" id="YP_009198575.1">
    <property type="nucleotide sequence ID" value="NC_028799.1"/>
</dbReference>
<dbReference type="EMBL" id="KP280062">
    <property type="protein sequence ID" value="AJF40715.1"/>
    <property type="molecule type" value="Genomic_DNA"/>
</dbReference>
<protein>
    <submittedName>
        <fullName evidence="1">Uncharacterized protein</fullName>
    </submittedName>
</protein>
<accession>A0A0B5HDZ8</accession>
<evidence type="ECO:0000313" key="2">
    <source>
        <dbReference type="Proteomes" id="UP000031803"/>
    </source>
</evidence>
<name>A0A0B5HDZ8_9CAUD</name>
<proteinExistence type="predicted"/>
<organism evidence="1 2">
    <name type="scientific">Vibrio phage phi 1</name>
    <dbReference type="NCBI Taxonomy" id="1589297"/>
    <lineage>
        <taxon>Viruses</taxon>
        <taxon>Duplodnaviria</taxon>
        <taxon>Heunggongvirae</taxon>
        <taxon>Uroviricota</taxon>
        <taxon>Caudoviricetes</taxon>
        <taxon>Schitoviridae</taxon>
        <taxon>Pacinivirus</taxon>
        <taxon>Pacinivirus phi1</taxon>
    </lineage>
</organism>
<dbReference type="KEGG" id="vg:26625653"/>
<sequence length="59" mass="7174">MKLLNTYWLTSNNLRVSFDYLIDGFDFVLNEKRSQTYTNTVEKRLQIKDFPEARRITRN</sequence>
<dbReference type="Proteomes" id="UP000031803">
    <property type="component" value="Segment"/>
</dbReference>
<evidence type="ECO:0000313" key="1">
    <source>
        <dbReference type="EMBL" id="AJF40715.1"/>
    </source>
</evidence>
<gene>
    <name evidence="1" type="ORF">SBVP1_0057</name>
</gene>
<keyword evidence="2" id="KW-1185">Reference proteome</keyword>
<dbReference type="GeneID" id="26625653"/>
<reference evidence="1 2" key="1">
    <citation type="submission" date="2014-12" db="EMBL/GenBank/DDBJ databases">
        <title>Complete genome sequences of three Vibrio cholerae specific bacteriophages.</title>
        <authorList>
            <person name="Bhandare S.G."/>
            <person name="Warry A."/>
            <person name="Emes R.D."/>
            <person name="Hooton S.P.T."/>
            <person name="Barrow P.A."/>
            <person name="Atterbury R.J."/>
        </authorList>
    </citation>
    <scope>NUCLEOTIDE SEQUENCE [LARGE SCALE GENOMIC DNA]</scope>
</reference>